<dbReference type="Proteomes" id="UP000077202">
    <property type="component" value="Unassembled WGS sequence"/>
</dbReference>
<evidence type="ECO:0000313" key="3">
    <source>
        <dbReference type="Proteomes" id="UP000077202"/>
    </source>
</evidence>
<dbReference type="EMBL" id="LVLJ01000985">
    <property type="protein sequence ID" value="OAE31767.1"/>
    <property type="molecule type" value="Genomic_DNA"/>
</dbReference>
<feature type="coiled-coil region" evidence="1">
    <location>
        <begin position="36"/>
        <end position="63"/>
    </location>
</feature>
<reference evidence="2" key="1">
    <citation type="submission" date="2016-03" db="EMBL/GenBank/DDBJ databases">
        <title>Mechanisms controlling the formation of the plant cell surface in tip-growing cells are functionally conserved among land plants.</title>
        <authorList>
            <person name="Honkanen S."/>
            <person name="Jones V.A."/>
            <person name="Morieri G."/>
            <person name="Champion C."/>
            <person name="Hetherington A.J."/>
            <person name="Kelly S."/>
            <person name="Saint-Marcoux D."/>
            <person name="Proust H."/>
            <person name="Prescott H."/>
            <person name="Dolan L."/>
        </authorList>
    </citation>
    <scope>NUCLEOTIDE SEQUENCE [LARGE SCALE GENOMIC DNA]</scope>
    <source>
        <tissue evidence="2">Whole gametophyte</tissue>
    </source>
</reference>
<dbReference type="AlphaFoldDB" id="A0A176WF69"/>
<evidence type="ECO:0000256" key="1">
    <source>
        <dbReference type="SAM" id="Coils"/>
    </source>
</evidence>
<comment type="caution">
    <text evidence="2">The sequence shown here is derived from an EMBL/GenBank/DDBJ whole genome shotgun (WGS) entry which is preliminary data.</text>
</comment>
<protein>
    <submittedName>
        <fullName evidence="2">Uncharacterized protein</fullName>
    </submittedName>
</protein>
<evidence type="ECO:0000313" key="2">
    <source>
        <dbReference type="EMBL" id="OAE31767.1"/>
    </source>
</evidence>
<name>A0A176WF69_MARPO</name>
<organism evidence="2 3">
    <name type="scientific">Marchantia polymorpha subsp. ruderalis</name>
    <dbReference type="NCBI Taxonomy" id="1480154"/>
    <lineage>
        <taxon>Eukaryota</taxon>
        <taxon>Viridiplantae</taxon>
        <taxon>Streptophyta</taxon>
        <taxon>Embryophyta</taxon>
        <taxon>Marchantiophyta</taxon>
        <taxon>Marchantiopsida</taxon>
        <taxon>Marchantiidae</taxon>
        <taxon>Marchantiales</taxon>
        <taxon>Marchantiaceae</taxon>
        <taxon>Marchantia</taxon>
    </lineage>
</organism>
<gene>
    <name evidence="2" type="ORF">AXG93_4874s1320</name>
</gene>
<accession>A0A176WF69</accession>
<sequence>MSLDTVDIELVCSSTWAKVAASVEVAERVTSLISECATMKATLQEREKRLQQKELECAELQKSLVVEKDLHLKAKLEYVGLWVDINNAQKVTVELRDKVEVFQKGFERELKHAEELTATLATRDQLQAAELTLKAKELQDCEVVWSSELEFEEQLVATKAKLLETEAKVQQLEGQTDATLGANVDRCLCNYVEWEIKTLKCTKLSELERRVKELTASRVEGQV</sequence>
<keyword evidence="1" id="KW-0175">Coiled coil</keyword>
<keyword evidence="3" id="KW-1185">Reference proteome</keyword>
<proteinExistence type="predicted"/>